<feature type="region of interest" description="Disordered" evidence="3">
    <location>
        <begin position="106"/>
        <end position="150"/>
    </location>
</feature>
<comment type="caution">
    <text evidence="4">The sequence shown here is derived from an EMBL/GenBank/DDBJ whole genome shotgun (WGS) entry which is preliminary data.</text>
</comment>
<evidence type="ECO:0000256" key="2">
    <source>
        <dbReference type="RuleBase" id="RU363120"/>
    </source>
</evidence>
<feature type="compositionally biased region" description="Acidic residues" evidence="3">
    <location>
        <begin position="21"/>
        <end position="44"/>
    </location>
</feature>
<evidence type="ECO:0000313" key="5">
    <source>
        <dbReference type="Proteomes" id="UP001141327"/>
    </source>
</evidence>
<sequence length="150" mass="16223">MSTHPTHHPSGLRECPPVEADIADADAVGSEEEEEWEEEEEVGESVEVQPMHRDSLHTQMQQQGRAALQKYGGIPVKKPPQQSESTRQYFDSADWAVRKAKGLGNDGIGRLHPIPLSTPGHCSPPRVSPRESGPDGTSSAATETHEAPAS</sequence>
<organism evidence="4 5">
    <name type="scientific">Paratrimastix pyriformis</name>
    <dbReference type="NCBI Taxonomy" id="342808"/>
    <lineage>
        <taxon>Eukaryota</taxon>
        <taxon>Metamonada</taxon>
        <taxon>Preaxostyla</taxon>
        <taxon>Paratrimastigidae</taxon>
        <taxon>Paratrimastix</taxon>
    </lineage>
</organism>
<proteinExistence type="inferred from homology"/>
<evidence type="ECO:0008006" key="6">
    <source>
        <dbReference type="Google" id="ProtNLM"/>
    </source>
</evidence>
<comment type="similarity">
    <text evidence="1 2">Belongs to the endosulfine family.</text>
</comment>
<name>A0ABQ8UGG2_9EUKA</name>
<evidence type="ECO:0000256" key="1">
    <source>
        <dbReference type="ARBA" id="ARBA00010520"/>
    </source>
</evidence>
<dbReference type="Proteomes" id="UP001141327">
    <property type="component" value="Unassembled WGS sequence"/>
</dbReference>
<reference evidence="4" key="1">
    <citation type="journal article" date="2022" name="bioRxiv">
        <title>Genomics of Preaxostyla Flagellates Illuminates Evolutionary Transitions and the Path Towards Mitochondrial Loss.</title>
        <authorList>
            <person name="Novak L.V.F."/>
            <person name="Treitli S.C."/>
            <person name="Pyrih J."/>
            <person name="Halakuc P."/>
            <person name="Pipaliya S.V."/>
            <person name="Vacek V."/>
            <person name="Brzon O."/>
            <person name="Soukal P."/>
            <person name="Eme L."/>
            <person name="Dacks J.B."/>
            <person name="Karnkowska A."/>
            <person name="Elias M."/>
            <person name="Hampl V."/>
        </authorList>
    </citation>
    <scope>NUCLEOTIDE SEQUENCE</scope>
    <source>
        <strain evidence="4">RCP-MX</strain>
    </source>
</reference>
<dbReference type="InterPro" id="IPR006760">
    <property type="entry name" value="Endosulphine"/>
</dbReference>
<evidence type="ECO:0000313" key="4">
    <source>
        <dbReference type="EMBL" id="KAJ4457506.1"/>
    </source>
</evidence>
<evidence type="ECO:0000256" key="3">
    <source>
        <dbReference type="SAM" id="MobiDB-lite"/>
    </source>
</evidence>
<gene>
    <name evidence="4" type="ORF">PAPYR_6983</name>
</gene>
<accession>A0ABQ8UGG2</accession>
<dbReference type="Pfam" id="PF04667">
    <property type="entry name" value="Endosulfine"/>
    <property type="match status" value="1"/>
</dbReference>
<feature type="region of interest" description="Disordered" evidence="3">
    <location>
        <begin position="1"/>
        <end position="63"/>
    </location>
</feature>
<dbReference type="EMBL" id="JAPMOS010000045">
    <property type="protein sequence ID" value="KAJ4457506.1"/>
    <property type="molecule type" value="Genomic_DNA"/>
</dbReference>
<keyword evidence="5" id="KW-1185">Reference proteome</keyword>
<protein>
    <recommendedName>
        <fullName evidence="6">cAMP-regulated phosphoprotein 19-related protein</fullName>
    </recommendedName>
</protein>